<name>A0AAN6XUL4_9PEZI</name>
<evidence type="ECO:0000313" key="1">
    <source>
        <dbReference type="EMBL" id="KAK4206921.1"/>
    </source>
</evidence>
<accession>A0AAN6XUL4</accession>
<dbReference type="Proteomes" id="UP001301769">
    <property type="component" value="Unassembled WGS sequence"/>
</dbReference>
<evidence type="ECO:0000313" key="2">
    <source>
        <dbReference type="Proteomes" id="UP001301769"/>
    </source>
</evidence>
<gene>
    <name evidence="1" type="ORF">QBC37DRAFT_380610</name>
</gene>
<proteinExistence type="predicted"/>
<keyword evidence="2" id="KW-1185">Reference proteome</keyword>
<dbReference type="EMBL" id="MU858337">
    <property type="protein sequence ID" value="KAK4206921.1"/>
    <property type="molecule type" value="Genomic_DNA"/>
</dbReference>
<reference evidence="1" key="2">
    <citation type="submission" date="2023-05" db="EMBL/GenBank/DDBJ databases">
        <authorList>
            <consortium name="Lawrence Berkeley National Laboratory"/>
            <person name="Steindorff A."/>
            <person name="Hensen N."/>
            <person name="Bonometti L."/>
            <person name="Westerberg I."/>
            <person name="Brannstrom I.O."/>
            <person name="Guillou S."/>
            <person name="Cros-Aarteil S."/>
            <person name="Calhoun S."/>
            <person name="Haridas S."/>
            <person name="Kuo A."/>
            <person name="Mondo S."/>
            <person name="Pangilinan J."/>
            <person name="Riley R."/>
            <person name="Labutti K."/>
            <person name="Andreopoulos B."/>
            <person name="Lipzen A."/>
            <person name="Chen C."/>
            <person name="Yanf M."/>
            <person name="Daum C."/>
            <person name="Ng V."/>
            <person name="Clum A."/>
            <person name="Ohm R."/>
            <person name="Martin F."/>
            <person name="Silar P."/>
            <person name="Natvig D."/>
            <person name="Lalanne C."/>
            <person name="Gautier V."/>
            <person name="Ament-Velasquez S.L."/>
            <person name="Kruys A."/>
            <person name="Hutchinson M.I."/>
            <person name="Powell A.J."/>
            <person name="Barry K."/>
            <person name="Miller A.N."/>
            <person name="Grigoriev I.V."/>
            <person name="Debuchy R."/>
            <person name="Gladieux P."/>
            <person name="Thoren M.H."/>
            <person name="Johannesson H."/>
        </authorList>
    </citation>
    <scope>NUCLEOTIDE SEQUENCE</scope>
    <source>
        <strain evidence="1">PSN293</strain>
    </source>
</reference>
<protein>
    <submittedName>
        <fullName evidence="1">Uncharacterized protein</fullName>
    </submittedName>
</protein>
<reference evidence="1" key="1">
    <citation type="journal article" date="2023" name="Mol. Phylogenet. Evol.">
        <title>Genome-scale phylogeny and comparative genomics of the fungal order Sordariales.</title>
        <authorList>
            <person name="Hensen N."/>
            <person name="Bonometti L."/>
            <person name="Westerberg I."/>
            <person name="Brannstrom I.O."/>
            <person name="Guillou S."/>
            <person name="Cros-Aarteil S."/>
            <person name="Calhoun S."/>
            <person name="Haridas S."/>
            <person name="Kuo A."/>
            <person name="Mondo S."/>
            <person name="Pangilinan J."/>
            <person name="Riley R."/>
            <person name="LaButti K."/>
            <person name="Andreopoulos B."/>
            <person name="Lipzen A."/>
            <person name="Chen C."/>
            <person name="Yan M."/>
            <person name="Daum C."/>
            <person name="Ng V."/>
            <person name="Clum A."/>
            <person name="Steindorff A."/>
            <person name="Ohm R.A."/>
            <person name="Martin F."/>
            <person name="Silar P."/>
            <person name="Natvig D.O."/>
            <person name="Lalanne C."/>
            <person name="Gautier V."/>
            <person name="Ament-Velasquez S.L."/>
            <person name="Kruys A."/>
            <person name="Hutchinson M.I."/>
            <person name="Powell A.J."/>
            <person name="Barry K."/>
            <person name="Miller A.N."/>
            <person name="Grigoriev I.V."/>
            <person name="Debuchy R."/>
            <person name="Gladieux P."/>
            <person name="Hiltunen Thoren M."/>
            <person name="Johannesson H."/>
        </authorList>
    </citation>
    <scope>NUCLEOTIDE SEQUENCE</scope>
    <source>
        <strain evidence="1">PSN293</strain>
    </source>
</reference>
<comment type="caution">
    <text evidence="1">The sequence shown here is derived from an EMBL/GenBank/DDBJ whole genome shotgun (WGS) entry which is preliminary data.</text>
</comment>
<dbReference type="AlphaFoldDB" id="A0AAN6XUL4"/>
<sequence>MVWCCRSKKEHDEPIESARDVRREYAARIEQFLSEVSPRSWPGHNKRSLSELFQFARDAHQTKSDLQAEVADLHTRLTSSQNQVSSLRGQLAEARGSLREQAVTISDRDADIASADRRWGEKLADANRRHEQEVAEANNRHEHGVADLEAQHTAVVAELRDRIDRLIGELMHNQPAESRAWTDEKLKGRMKDLDRLVSEVTKPQQGRNGPIIASTFQDRDGFLAREGTGSLSFLLRSMMWDILAEHFFSLPLGFGALGPGQGKEALLGVYKAWRVLVNATGNEEYEESYVAIFTEDPEANKWRSATFESLMASVLQQDMSTLETPTARSSSSVSRLLSLHNTNIKKAAGGMEKVLADVTGSAGATTVESRREMILKAARLAAELGLQLGVQSARVELKRPARNQSVVIGDEFHHCMDGDLDRGQRVRVDLVVSPGLTRLGSAKTDDKPVVHCNIYPYATH</sequence>
<organism evidence="1 2">
    <name type="scientific">Rhypophila decipiens</name>
    <dbReference type="NCBI Taxonomy" id="261697"/>
    <lineage>
        <taxon>Eukaryota</taxon>
        <taxon>Fungi</taxon>
        <taxon>Dikarya</taxon>
        <taxon>Ascomycota</taxon>
        <taxon>Pezizomycotina</taxon>
        <taxon>Sordariomycetes</taxon>
        <taxon>Sordariomycetidae</taxon>
        <taxon>Sordariales</taxon>
        <taxon>Naviculisporaceae</taxon>
        <taxon>Rhypophila</taxon>
    </lineage>
</organism>